<dbReference type="AlphaFoldDB" id="A0A382CQI8"/>
<gene>
    <name evidence="1" type="ORF">METZ01_LOCUS180407</name>
</gene>
<protein>
    <submittedName>
        <fullName evidence="1">Uncharacterized protein</fullName>
    </submittedName>
</protein>
<proteinExistence type="predicted"/>
<sequence length="381" mass="42089">MPVLGIELNDASITGVSEAGVVFSEPGYALIDGARSLFGVEALATARLNPHQINNRYWWKLSESALPNSSSQHETFADLAQSQLERLWSACANDLTEVLFAVPGYWVSEQLGLLLGIAEELGIPTRGLVNCAVAATRRHYPERELFHIEGSLHEIGVTRMSQDGAAGLAERYAVKEFGIESLERTCGEFFSHRFVECSRFDPLHEAKSEQLIYDKLHTWLAQLKRHDKLELSVAFDGYDFRAKVESRELGNYQRKVAEPLVQKLRSLLNGQPCALQVNAKLGAFSGVIEALLALPNCDLYVLEAGAAARGVMRRHQSFPPTDAGFRLTTALPWDHSAVKPLPAERRGDVGQKPTHILYQGRAYRLGPEPFSVGSELASGTY</sequence>
<dbReference type="EMBL" id="UINC01035326">
    <property type="protein sequence ID" value="SVB27553.1"/>
    <property type="molecule type" value="Genomic_DNA"/>
</dbReference>
<evidence type="ECO:0000313" key="1">
    <source>
        <dbReference type="EMBL" id="SVB27553.1"/>
    </source>
</evidence>
<reference evidence="1" key="1">
    <citation type="submission" date="2018-05" db="EMBL/GenBank/DDBJ databases">
        <authorList>
            <person name="Lanie J.A."/>
            <person name="Ng W.-L."/>
            <person name="Kazmierczak K.M."/>
            <person name="Andrzejewski T.M."/>
            <person name="Davidsen T.M."/>
            <person name="Wayne K.J."/>
            <person name="Tettelin H."/>
            <person name="Glass J.I."/>
            <person name="Rusch D."/>
            <person name="Podicherti R."/>
            <person name="Tsui H.-C.T."/>
            <person name="Winkler M.E."/>
        </authorList>
    </citation>
    <scope>NUCLEOTIDE SEQUENCE</scope>
</reference>
<organism evidence="1">
    <name type="scientific">marine metagenome</name>
    <dbReference type="NCBI Taxonomy" id="408172"/>
    <lineage>
        <taxon>unclassified sequences</taxon>
        <taxon>metagenomes</taxon>
        <taxon>ecological metagenomes</taxon>
    </lineage>
</organism>
<feature type="non-terminal residue" evidence="1">
    <location>
        <position position="381"/>
    </location>
</feature>
<accession>A0A382CQI8</accession>
<name>A0A382CQI8_9ZZZZ</name>